<gene>
    <name evidence="1" type="ordered locus">Mboo_0824</name>
</gene>
<dbReference type="HOGENOM" id="CLU_1313128_0_0_2"/>
<sequence precursor="true">MYAGYGILCCLCVAALMGSGCLSALFSSPSVPEPASTTVPTPVPTTVNPASTVPVSQMALQPTDLPSGYILRDRSDISYLETDQIERNLGWKAGYKVTYYHLDLQQYDMTTISQEIDLYTPITMNTVFNVRKDSITGQGTGSSPIYELPCPSMGDHTFAYRTGDSSDPYSYTSYSILFTRKDVFEEINMSGTTTDFELLKSLAQTASDRIQ</sequence>
<reference evidence="2" key="1">
    <citation type="journal article" date="2015" name="Microbiology">
        <title>Genome of Methanoregula boonei 6A8 reveals adaptations to oligotrophic peatland environments.</title>
        <authorList>
            <person name="Braeuer S."/>
            <person name="Cadillo-Quiroz H."/>
            <person name="Kyrpides N."/>
            <person name="Woyke T."/>
            <person name="Goodwin L."/>
            <person name="Detter C."/>
            <person name="Podell S."/>
            <person name="Yavitt J.B."/>
            <person name="Zinder S.H."/>
        </authorList>
    </citation>
    <scope>NUCLEOTIDE SEQUENCE [LARGE SCALE GENOMIC DNA]</scope>
    <source>
        <strain evidence="2">DSM 21154 / JCM 14090 / 6A8</strain>
    </source>
</reference>
<dbReference type="AlphaFoldDB" id="A7I6I1"/>
<evidence type="ECO:0000313" key="1">
    <source>
        <dbReference type="EMBL" id="ABS55342.1"/>
    </source>
</evidence>
<dbReference type="EMBL" id="CP000780">
    <property type="protein sequence ID" value="ABS55342.1"/>
    <property type="molecule type" value="Genomic_DNA"/>
</dbReference>
<dbReference type="OrthoDB" id="385058at2157"/>
<name>A7I6I1_METB6</name>
<accession>A7I6I1</accession>
<organism evidence="1 2">
    <name type="scientific">Methanoregula boonei (strain DSM 21154 / JCM 14090 / 6A8)</name>
    <dbReference type="NCBI Taxonomy" id="456442"/>
    <lineage>
        <taxon>Archaea</taxon>
        <taxon>Methanobacteriati</taxon>
        <taxon>Methanobacteriota</taxon>
        <taxon>Stenosarchaea group</taxon>
        <taxon>Methanomicrobia</taxon>
        <taxon>Methanomicrobiales</taxon>
        <taxon>Methanoregulaceae</taxon>
        <taxon>Methanoregula</taxon>
    </lineage>
</organism>
<dbReference type="STRING" id="456442.Mboo_0824"/>
<protein>
    <submittedName>
        <fullName evidence="1">Uncharacterized protein</fullName>
    </submittedName>
</protein>
<evidence type="ECO:0000313" key="2">
    <source>
        <dbReference type="Proteomes" id="UP000002408"/>
    </source>
</evidence>
<keyword evidence="2" id="KW-1185">Reference proteome</keyword>
<proteinExistence type="predicted"/>
<dbReference type="Proteomes" id="UP000002408">
    <property type="component" value="Chromosome"/>
</dbReference>
<dbReference type="RefSeq" id="WP_012106366.1">
    <property type="nucleotide sequence ID" value="NC_009712.1"/>
</dbReference>
<dbReference type="GeneID" id="5410062"/>
<dbReference type="eggNOG" id="arCOG12689">
    <property type="taxonomic scope" value="Archaea"/>
</dbReference>
<dbReference type="KEGG" id="mbn:Mboo_0824"/>